<feature type="domain" description="Inosine/uridine-preferring nucleoside hydrolase" evidence="3">
    <location>
        <begin position="4"/>
        <end position="299"/>
    </location>
</feature>
<comment type="caution">
    <text evidence="4">The sequence shown here is derived from an EMBL/GenBank/DDBJ whole genome shotgun (WGS) entry which is preliminary data.</text>
</comment>
<gene>
    <name evidence="4" type="ORF">BA062_03970</name>
</gene>
<protein>
    <recommendedName>
        <fullName evidence="3">Inosine/uridine-preferring nucleoside hydrolase domain-containing protein</fullName>
    </recommendedName>
</protein>
<dbReference type="GO" id="GO:0008477">
    <property type="term" value="F:purine nucleosidase activity"/>
    <property type="evidence" value="ECO:0007669"/>
    <property type="project" value="TreeGrafter"/>
</dbReference>
<dbReference type="Proteomes" id="UP000247892">
    <property type="component" value="Unassembled WGS sequence"/>
</dbReference>
<dbReference type="SUPFAM" id="SSF53590">
    <property type="entry name" value="Nucleoside hydrolase"/>
    <property type="match status" value="1"/>
</dbReference>
<dbReference type="GO" id="GO:0006152">
    <property type="term" value="P:purine nucleoside catabolic process"/>
    <property type="evidence" value="ECO:0007669"/>
    <property type="project" value="TreeGrafter"/>
</dbReference>
<accession>A0A318LZA8</accession>
<organism evidence="4 5">
    <name type="scientific">Prauserella flavalba</name>
    <dbReference type="NCBI Taxonomy" id="1477506"/>
    <lineage>
        <taxon>Bacteria</taxon>
        <taxon>Bacillati</taxon>
        <taxon>Actinomycetota</taxon>
        <taxon>Actinomycetes</taxon>
        <taxon>Pseudonocardiales</taxon>
        <taxon>Pseudonocardiaceae</taxon>
        <taxon>Prauserella</taxon>
    </lineage>
</organism>
<dbReference type="RefSeq" id="WP_110334656.1">
    <property type="nucleotide sequence ID" value="NZ_MASU01000002.1"/>
</dbReference>
<dbReference type="InterPro" id="IPR015910">
    <property type="entry name" value="I/U_nuclsd_hydro_CS"/>
</dbReference>
<evidence type="ECO:0000256" key="1">
    <source>
        <dbReference type="ARBA" id="ARBA00022801"/>
    </source>
</evidence>
<name>A0A318LZA8_9PSEU</name>
<dbReference type="Gene3D" id="3.90.245.10">
    <property type="entry name" value="Ribonucleoside hydrolase-like"/>
    <property type="match status" value="1"/>
</dbReference>
<dbReference type="GO" id="GO:0005829">
    <property type="term" value="C:cytosol"/>
    <property type="evidence" value="ECO:0007669"/>
    <property type="project" value="TreeGrafter"/>
</dbReference>
<dbReference type="PROSITE" id="PS01247">
    <property type="entry name" value="IUNH"/>
    <property type="match status" value="1"/>
</dbReference>
<dbReference type="GO" id="GO:0045437">
    <property type="term" value="F:uridine nucleosidase activity"/>
    <property type="evidence" value="ECO:0007669"/>
    <property type="project" value="UniProtKB-ARBA"/>
</dbReference>
<evidence type="ECO:0000259" key="3">
    <source>
        <dbReference type="Pfam" id="PF01156"/>
    </source>
</evidence>
<reference evidence="4 5" key="1">
    <citation type="submission" date="2016-07" db="EMBL/GenBank/DDBJ databases">
        <title>Draft genome sequence of Prauserella sp. YIM 121212, isolated from alkaline soil.</title>
        <authorList>
            <person name="Ruckert C."/>
            <person name="Albersmeier A."/>
            <person name="Jiang C.-L."/>
            <person name="Jiang Y."/>
            <person name="Kalinowski J."/>
            <person name="Schneider O."/>
            <person name="Winkler A."/>
            <person name="Zotchev S.B."/>
        </authorList>
    </citation>
    <scope>NUCLEOTIDE SEQUENCE [LARGE SCALE GENOMIC DNA]</scope>
    <source>
        <strain evidence="4 5">YIM 121212</strain>
    </source>
</reference>
<keyword evidence="1" id="KW-0378">Hydrolase</keyword>
<dbReference type="InterPro" id="IPR023186">
    <property type="entry name" value="IUNH"/>
</dbReference>
<sequence>MTPIILDCDPGHDDAIAILLAAGDPAAELLAITTVGGNQTLEKTTLNALRVCTIAGITDVPVAAGCPRPLTRPLRIADDVHGESGLDGPTFGDPSVRVSGEHAVELMHRILTTHPEPVTLVPTGPLTNIALLLTRYPEDAERIREVVLMGGSTERGNVTPYAEANVYVDPEAAAIVFAAEVPVTMCGLNVTHHALVTPEVVARFEGLAGALGRTCVELMTFFGSTYRRLFGFEAPPLHDPVAVARVLDPALVRCVDAHVAVELHGELTRGATVVDLHGYLGEPPNAKVAMTLDADPFWDRVLAAVSRLG</sequence>
<evidence type="ECO:0000313" key="5">
    <source>
        <dbReference type="Proteomes" id="UP000247892"/>
    </source>
</evidence>
<dbReference type="InterPro" id="IPR036452">
    <property type="entry name" value="Ribo_hydro-like"/>
</dbReference>
<keyword evidence="2" id="KW-0326">Glycosidase</keyword>
<dbReference type="CDD" id="cd02651">
    <property type="entry name" value="nuc_hydro_IU_UC_XIUA"/>
    <property type="match status" value="1"/>
</dbReference>
<dbReference type="Pfam" id="PF01156">
    <property type="entry name" value="IU_nuc_hydro"/>
    <property type="match status" value="1"/>
</dbReference>
<dbReference type="PANTHER" id="PTHR12304">
    <property type="entry name" value="INOSINE-URIDINE PREFERRING NUCLEOSIDE HYDROLASE"/>
    <property type="match status" value="1"/>
</dbReference>
<dbReference type="PANTHER" id="PTHR12304:SF4">
    <property type="entry name" value="URIDINE NUCLEOSIDASE"/>
    <property type="match status" value="1"/>
</dbReference>
<dbReference type="OrthoDB" id="9797882at2"/>
<keyword evidence="5" id="KW-1185">Reference proteome</keyword>
<dbReference type="EMBL" id="MASU01000002">
    <property type="protein sequence ID" value="PXY37779.1"/>
    <property type="molecule type" value="Genomic_DNA"/>
</dbReference>
<dbReference type="InterPro" id="IPR001910">
    <property type="entry name" value="Inosine/uridine_hydrolase_dom"/>
</dbReference>
<dbReference type="AlphaFoldDB" id="A0A318LZA8"/>
<proteinExistence type="predicted"/>
<evidence type="ECO:0000313" key="4">
    <source>
        <dbReference type="EMBL" id="PXY37779.1"/>
    </source>
</evidence>
<evidence type="ECO:0000256" key="2">
    <source>
        <dbReference type="ARBA" id="ARBA00023295"/>
    </source>
</evidence>